<dbReference type="OrthoDB" id="7774278at2"/>
<dbReference type="KEGG" id="azz:DEW08_14875"/>
<sequence length="139" mass="15281">MSSPDRMFRILIVEDEGLAAMALEEVLTLLGHQVCGVVDNADDAVAAAGRERPDLALMDIRIHGPRDGIEAAAEIRRLHGIRSIFMSAFADPATRRRAEDCQPFAFVRKPYVPDQLEQALDEARRQIGGGRGDQEKSPS</sequence>
<dbReference type="PANTHER" id="PTHR44591:SF24">
    <property type="entry name" value="PROTEIN-GLUTAMATE METHYLESTERASE_PROTEIN-GLUTAMINE GLUTAMINASE 1"/>
    <property type="match status" value="1"/>
</dbReference>
<name>A0A2S2CS68_9PROT</name>
<evidence type="ECO:0000256" key="2">
    <source>
        <dbReference type="PROSITE-ProRule" id="PRU00169"/>
    </source>
</evidence>
<accession>A0A2S2CS68</accession>
<protein>
    <submittedName>
        <fullName evidence="4">Response regulator</fullName>
    </submittedName>
</protein>
<proteinExistence type="predicted"/>
<dbReference type="EMBL" id="CP029353">
    <property type="protein sequence ID" value="AWK87332.1"/>
    <property type="molecule type" value="Genomic_DNA"/>
</dbReference>
<evidence type="ECO:0000256" key="1">
    <source>
        <dbReference type="ARBA" id="ARBA00022553"/>
    </source>
</evidence>
<dbReference type="InterPro" id="IPR011006">
    <property type="entry name" value="CheY-like_superfamily"/>
</dbReference>
<dbReference type="Gene3D" id="3.40.50.2300">
    <property type="match status" value="1"/>
</dbReference>
<dbReference type="AlphaFoldDB" id="A0A2S2CS68"/>
<evidence type="ECO:0000259" key="3">
    <source>
        <dbReference type="PROSITE" id="PS50110"/>
    </source>
</evidence>
<organism evidence="4 5">
    <name type="scientific">Azospirillum thermophilum</name>
    <dbReference type="NCBI Taxonomy" id="2202148"/>
    <lineage>
        <taxon>Bacteria</taxon>
        <taxon>Pseudomonadati</taxon>
        <taxon>Pseudomonadota</taxon>
        <taxon>Alphaproteobacteria</taxon>
        <taxon>Rhodospirillales</taxon>
        <taxon>Azospirillaceae</taxon>
        <taxon>Azospirillum</taxon>
    </lineage>
</organism>
<dbReference type="InterPro" id="IPR001789">
    <property type="entry name" value="Sig_transdc_resp-reg_receiver"/>
</dbReference>
<dbReference type="Pfam" id="PF00072">
    <property type="entry name" value="Response_reg"/>
    <property type="match status" value="1"/>
</dbReference>
<evidence type="ECO:0000313" key="5">
    <source>
        <dbReference type="Proteomes" id="UP000245629"/>
    </source>
</evidence>
<evidence type="ECO:0000313" key="4">
    <source>
        <dbReference type="EMBL" id="AWK87332.1"/>
    </source>
</evidence>
<feature type="modified residue" description="4-aspartylphosphate" evidence="2">
    <location>
        <position position="59"/>
    </location>
</feature>
<dbReference type="PROSITE" id="PS50110">
    <property type="entry name" value="RESPONSE_REGULATORY"/>
    <property type="match status" value="1"/>
</dbReference>
<reference evidence="5" key="1">
    <citation type="submission" date="2018-05" db="EMBL/GenBank/DDBJ databases">
        <title>Azospirillum thermophila sp. nov., a novel isolated from hot spring.</title>
        <authorList>
            <person name="Zhao Z."/>
        </authorList>
    </citation>
    <scope>NUCLEOTIDE SEQUENCE [LARGE SCALE GENOMIC DNA]</scope>
    <source>
        <strain evidence="5">CFH 70021</strain>
    </source>
</reference>
<dbReference type="RefSeq" id="WP_109328356.1">
    <property type="nucleotide sequence ID" value="NZ_CP029353.1"/>
</dbReference>
<dbReference type="PANTHER" id="PTHR44591">
    <property type="entry name" value="STRESS RESPONSE REGULATOR PROTEIN 1"/>
    <property type="match status" value="1"/>
</dbReference>
<keyword evidence="5" id="KW-1185">Reference proteome</keyword>
<feature type="domain" description="Response regulatory" evidence="3">
    <location>
        <begin position="9"/>
        <end position="124"/>
    </location>
</feature>
<dbReference type="SUPFAM" id="SSF52172">
    <property type="entry name" value="CheY-like"/>
    <property type="match status" value="1"/>
</dbReference>
<gene>
    <name evidence="4" type="ORF">DEW08_14875</name>
</gene>
<dbReference type="GO" id="GO:0000160">
    <property type="term" value="P:phosphorelay signal transduction system"/>
    <property type="evidence" value="ECO:0007669"/>
    <property type="project" value="InterPro"/>
</dbReference>
<dbReference type="SMART" id="SM00448">
    <property type="entry name" value="REC"/>
    <property type="match status" value="1"/>
</dbReference>
<dbReference type="InterPro" id="IPR050595">
    <property type="entry name" value="Bact_response_regulator"/>
</dbReference>
<dbReference type="Proteomes" id="UP000245629">
    <property type="component" value="Chromosome 2"/>
</dbReference>
<keyword evidence="1 2" id="KW-0597">Phosphoprotein</keyword>